<evidence type="ECO:0000313" key="1">
    <source>
        <dbReference type="EMBL" id="KAI5673520.1"/>
    </source>
</evidence>
<sequence length="154" mass="17525">MHRSGAPYRRCLIISGYNSDYDHVFGSVRGLHCTWLVSHTRTSSDGVDVSDSGEWINLKGAVVPQRAWPNRSMWTLYYALRWDNRLVESQEGLETKKSLRYTHTHVDSLSVHAHAFHIMFPPQINSGQTEARPEPVVKSSQQVHRVVGVDQNQA</sequence>
<proteinExistence type="predicted"/>
<keyword evidence="2" id="KW-1185">Reference proteome</keyword>
<reference evidence="2" key="1">
    <citation type="journal article" date="2023" name="Nat. Plants">
        <title>Single-cell RNA sequencing provides a high-resolution roadmap for understanding the multicellular compartmentation of specialized metabolism.</title>
        <authorList>
            <person name="Sun S."/>
            <person name="Shen X."/>
            <person name="Li Y."/>
            <person name="Li Y."/>
            <person name="Wang S."/>
            <person name="Li R."/>
            <person name="Zhang H."/>
            <person name="Shen G."/>
            <person name="Guo B."/>
            <person name="Wei J."/>
            <person name="Xu J."/>
            <person name="St-Pierre B."/>
            <person name="Chen S."/>
            <person name="Sun C."/>
        </authorList>
    </citation>
    <scope>NUCLEOTIDE SEQUENCE [LARGE SCALE GENOMIC DNA]</scope>
</reference>
<dbReference type="Proteomes" id="UP001060085">
    <property type="component" value="Linkage Group LG03"/>
</dbReference>
<accession>A0ACC0BLF8</accession>
<comment type="caution">
    <text evidence="1">The sequence shown here is derived from an EMBL/GenBank/DDBJ whole genome shotgun (WGS) entry which is preliminary data.</text>
</comment>
<organism evidence="1 2">
    <name type="scientific">Catharanthus roseus</name>
    <name type="common">Madagascar periwinkle</name>
    <name type="synonym">Vinca rosea</name>
    <dbReference type="NCBI Taxonomy" id="4058"/>
    <lineage>
        <taxon>Eukaryota</taxon>
        <taxon>Viridiplantae</taxon>
        <taxon>Streptophyta</taxon>
        <taxon>Embryophyta</taxon>
        <taxon>Tracheophyta</taxon>
        <taxon>Spermatophyta</taxon>
        <taxon>Magnoliopsida</taxon>
        <taxon>eudicotyledons</taxon>
        <taxon>Gunneridae</taxon>
        <taxon>Pentapetalae</taxon>
        <taxon>asterids</taxon>
        <taxon>lamiids</taxon>
        <taxon>Gentianales</taxon>
        <taxon>Apocynaceae</taxon>
        <taxon>Rauvolfioideae</taxon>
        <taxon>Vinceae</taxon>
        <taxon>Catharanthinae</taxon>
        <taxon>Catharanthus</taxon>
    </lineage>
</organism>
<protein>
    <submittedName>
        <fullName evidence="1">Uncharacterized protein</fullName>
    </submittedName>
</protein>
<gene>
    <name evidence="1" type="ORF">M9H77_13884</name>
</gene>
<evidence type="ECO:0000313" key="2">
    <source>
        <dbReference type="Proteomes" id="UP001060085"/>
    </source>
</evidence>
<dbReference type="EMBL" id="CM044703">
    <property type="protein sequence ID" value="KAI5673520.1"/>
    <property type="molecule type" value="Genomic_DNA"/>
</dbReference>
<name>A0ACC0BLF8_CATRO</name>